<dbReference type="GO" id="GO:0005737">
    <property type="term" value="C:cytoplasm"/>
    <property type="evidence" value="ECO:0007669"/>
    <property type="project" value="UniProtKB-ARBA"/>
</dbReference>
<dbReference type="GO" id="GO:0005524">
    <property type="term" value="F:ATP binding"/>
    <property type="evidence" value="ECO:0007669"/>
    <property type="project" value="UniProtKB-UniRule"/>
</dbReference>
<evidence type="ECO:0000313" key="12">
    <source>
        <dbReference type="EMBL" id="SMO66023.1"/>
    </source>
</evidence>
<evidence type="ECO:0000256" key="5">
    <source>
        <dbReference type="ARBA" id="ARBA00022741"/>
    </source>
</evidence>
<dbReference type="InterPro" id="IPR013126">
    <property type="entry name" value="Hsp_70_fam"/>
</dbReference>
<evidence type="ECO:0000256" key="6">
    <source>
        <dbReference type="ARBA" id="ARBA00022840"/>
    </source>
</evidence>
<feature type="modified residue" description="Phosphothreonine; by autocatalysis" evidence="9">
    <location>
        <position position="197"/>
    </location>
</feature>
<dbReference type="Gene3D" id="3.90.640.10">
    <property type="entry name" value="Actin, Chain A, domain 4"/>
    <property type="match status" value="1"/>
</dbReference>
<keyword evidence="5 9" id="KW-0547">Nucleotide-binding</keyword>
<evidence type="ECO:0000256" key="9">
    <source>
        <dbReference type="HAMAP-Rule" id="MF_00332"/>
    </source>
</evidence>
<dbReference type="Gene3D" id="1.20.1270.10">
    <property type="match status" value="1"/>
</dbReference>
<evidence type="ECO:0000256" key="3">
    <source>
        <dbReference type="ARBA" id="ARBA00014415"/>
    </source>
</evidence>
<organism evidence="12 13">
    <name type="scientific">Fodinibius sediminis</name>
    <dbReference type="NCBI Taxonomy" id="1214077"/>
    <lineage>
        <taxon>Bacteria</taxon>
        <taxon>Pseudomonadati</taxon>
        <taxon>Balneolota</taxon>
        <taxon>Balneolia</taxon>
        <taxon>Balneolales</taxon>
        <taxon>Balneolaceae</taxon>
        <taxon>Fodinibius</taxon>
    </lineage>
</organism>
<dbReference type="Gene3D" id="3.30.420.40">
    <property type="match status" value="2"/>
</dbReference>
<dbReference type="OrthoDB" id="9766019at2"/>
<evidence type="ECO:0000256" key="4">
    <source>
        <dbReference type="ARBA" id="ARBA00022553"/>
    </source>
</evidence>
<evidence type="ECO:0000256" key="8">
    <source>
        <dbReference type="ARBA" id="ARBA00023186"/>
    </source>
</evidence>
<dbReference type="SUPFAM" id="SSF100920">
    <property type="entry name" value="Heat shock protein 70kD (HSP70), peptide-binding domain"/>
    <property type="match status" value="1"/>
</dbReference>
<dbReference type="FunFam" id="1.20.1270.10:FF:000001">
    <property type="entry name" value="Molecular chaperone DnaK"/>
    <property type="match status" value="1"/>
</dbReference>
<dbReference type="HAMAP" id="MF_00332">
    <property type="entry name" value="DnaK"/>
    <property type="match status" value="1"/>
</dbReference>
<keyword evidence="4 9" id="KW-0597">Phosphoprotein</keyword>
<feature type="compositionally biased region" description="Acidic residues" evidence="11">
    <location>
        <begin position="628"/>
        <end position="649"/>
    </location>
</feature>
<dbReference type="InterPro" id="IPR012725">
    <property type="entry name" value="Chaperone_DnaK"/>
</dbReference>
<dbReference type="PANTHER" id="PTHR19375">
    <property type="entry name" value="HEAT SHOCK PROTEIN 70KDA"/>
    <property type="match status" value="1"/>
</dbReference>
<dbReference type="FunFam" id="3.30.420.40:FF:000020">
    <property type="entry name" value="Chaperone protein HscA homolog"/>
    <property type="match status" value="1"/>
</dbReference>
<evidence type="ECO:0000256" key="2">
    <source>
        <dbReference type="ARBA" id="ARBA00007381"/>
    </source>
</evidence>
<keyword evidence="13" id="KW-1185">Reference proteome</keyword>
<keyword evidence="8 9" id="KW-0143">Chaperone</keyword>
<dbReference type="CDD" id="cd10234">
    <property type="entry name" value="ASKHA_NBD_HSP70_DnaK-like"/>
    <property type="match status" value="1"/>
</dbReference>
<dbReference type="NCBIfam" id="NF001413">
    <property type="entry name" value="PRK00290.1"/>
    <property type="match status" value="1"/>
</dbReference>
<reference evidence="12 13" key="1">
    <citation type="submission" date="2017-05" db="EMBL/GenBank/DDBJ databases">
        <authorList>
            <person name="Varghese N."/>
            <person name="Submissions S."/>
        </authorList>
    </citation>
    <scope>NUCLEOTIDE SEQUENCE [LARGE SCALE GENOMIC DNA]</scope>
    <source>
        <strain evidence="12 13">DSM 21194</strain>
    </source>
</reference>
<dbReference type="InterPro" id="IPR029047">
    <property type="entry name" value="HSP70_peptide-bd_sf"/>
</dbReference>
<dbReference type="Pfam" id="PF00012">
    <property type="entry name" value="HSP70"/>
    <property type="match status" value="1"/>
</dbReference>
<accession>A0A521D2V4</accession>
<dbReference type="EMBL" id="FXTH01000008">
    <property type="protein sequence ID" value="SMO66023.1"/>
    <property type="molecule type" value="Genomic_DNA"/>
</dbReference>
<sequence>MGKIIGIDLGTTNSCVAVMEGNEPTVIQNSEGGRTTPSVVAFSKDGERLVGAPAKRQAITNPDKTISSIKRFMGRLFNEVKEETKQVSYNIVKGDDGTARVQIEDRKYAPQEISAMVLQKMKQTAEEYLGEKVTDAVITVPAYFNDAQRKATQEAGDIAGLNVKRIINEPTAASLAYGLDKKDQDQTIVVYDLGGGTFDVSILELGDGVFEVKSTSGDTHLGGDDFDSRLIDHLASEFKKDEGIDLREDPMAMQRLKDAAEKAKIELSSSQKTNVNLPFITATDSGPKHLNIDISRSQFEKLVDDLVQKTIDPCKKAIKDAGLSKNEIDQVILVGGSTRIPKIQEVVKDFFGKDPSKGVNPDEVVAVGAAIQGGVMSGDVDDVVLLDVTPLSLGIETLGGVSTQLIEANTTIPTSKKETFSTAADNQTSVEIHVLQGERAKAQDNRTLGRFHLDGIPPAPRGVPQIEVTFDIDADGVLNVSAKDKGTGKEQSIRIESSSGLSEEEIEKMKQAAEEHAEEDERIRERAEKLNKADSLVFSTRKQLDEHSDKISDENKEKIEAALEKVKELHDQEKVDELDEAMEELNTAWSAASQEIYQSAAQEQQGQPGPGAGAAAGGATDGAPGAEADQEDEDAVDADFEVVDDDDKE</sequence>
<dbReference type="Gene3D" id="2.60.34.10">
    <property type="entry name" value="Substrate Binding Domain Of DNAk, Chain A, domain 1"/>
    <property type="match status" value="1"/>
</dbReference>
<dbReference type="NCBIfam" id="TIGR02350">
    <property type="entry name" value="prok_dnaK"/>
    <property type="match status" value="1"/>
</dbReference>
<dbReference type="GO" id="GO:0051082">
    <property type="term" value="F:unfolded protein binding"/>
    <property type="evidence" value="ECO:0007669"/>
    <property type="project" value="InterPro"/>
</dbReference>
<keyword evidence="7 9" id="KW-0346">Stress response</keyword>
<dbReference type="FunFam" id="3.90.640.10:FF:000003">
    <property type="entry name" value="Molecular chaperone DnaK"/>
    <property type="match status" value="1"/>
</dbReference>
<feature type="compositionally biased region" description="Polar residues" evidence="11">
    <location>
        <begin position="589"/>
        <end position="599"/>
    </location>
</feature>
<gene>
    <name evidence="9" type="primary">dnaK</name>
    <name evidence="12" type="ORF">SAMN06265218_10898</name>
</gene>
<evidence type="ECO:0000256" key="10">
    <source>
        <dbReference type="RuleBase" id="RU003322"/>
    </source>
</evidence>
<dbReference type="InterPro" id="IPR018181">
    <property type="entry name" value="Heat_shock_70_CS"/>
</dbReference>
<dbReference type="Proteomes" id="UP000317593">
    <property type="component" value="Unassembled WGS sequence"/>
</dbReference>
<dbReference type="PRINTS" id="PR00301">
    <property type="entry name" value="HEATSHOCK70"/>
</dbReference>
<feature type="region of interest" description="Disordered" evidence="11">
    <location>
        <begin position="485"/>
        <end position="504"/>
    </location>
</feature>
<keyword evidence="6 9" id="KW-0067">ATP-binding</keyword>
<dbReference type="PROSITE" id="PS00297">
    <property type="entry name" value="HSP70_1"/>
    <property type="match status" value="1"/>
</dbReference>
<dbReference type="NCBIfam" id="NF003520">
    <property type="entry name" value="PRK05183.1"/>
    <property type="match status" value="1"/>
</dbReference>
<feature type="region of interest" description="Disordered" evidence="11">
    <location>
        <begin position="589"/>
        <end position="649"/>
    </location>
</feature>
<dbReference type="FunFam" id="2.60.34.10:FF:000014">
    <property type="entry name" value="Chaperone protein DnaK HSP70"/>
    <property type="match status" value="1"/>
</dbReference>
<comment type="function">
    <text evidence="1 9">Acts as a chaperone.</text>
</comment>
<comment type="similarity">
    <text evidence="2 9 10">Belongs to the heat shock protein 70 family.</text>
</comment>
<evidence type="ECO:0000313" key="13">
    <source>
        <dbReference type="Proteomes" id="UP000317593"/>
    </source>
</evidence>
<evidence type="ECO:0000256" key="1">
    <source>
        <dbReference type="ARBA" id="ARBA00002290"/>
    </source>
</evidence>
<dbReference type="SUPFAM" id="SSF100934">
    <property type="entry name" value="Heat shock protein 70kD (HSP70), C-terminal subdomain"/>
    <property type="match status" value="1"/>
</dbReference>
<feature type="compositionally biased region" description="Gly residues" evidence="11">
    <location>
        <begin position="608"/>
        <end position="620"/>
    </location>
</feature>
<dbReference type="FunFam" id="3.30.420.40:FF:000004">
    <property type="entry name" value="Molecular chaperone DnaK"/>
    <property type="match status" value="1"/>
</dbReference>
<dbReference type="GO" id="GO:0140662">
    <property type="term" value="F:ATP-dependent protein folding chaperone"/>
    <property type="evidence" value="ECO:0007669"/>
    <property type="project" value="InterPro"/>
</dbReference>
<proteinExistence type="evidence at transcript level"/>
<dbReference type="InterPro" id="IPR043129">
    <property type="entry name" value="ATPase_NBD"/>
</dbReference>
<dbReference type="RefSeq" id="WP_142714522.1">
    <property type="nucleotide sequence ID" value="NZ_FXTH01000008.1"/>
</dbReference>
<name>A0A521D2V4_9BACT</name>
<comment type="induction">
    <text evidence="9">By stress conditions e.g. heat shock.</text>
</comment>
<evidence type="ECO:0000256" key="11">
    <source>
        <dbReference type="SAM" id="MobiDB-lite"/>
    </source>
</evidence>
<protein>
    <recommendedName>
        <fullName evidence="3 9">Chaperone protein DnaK</fullName>
    </recommendedName>
    <alternativeName>
        <fullName evidence="9">HSP70</fullName>
    </alternativeName>
    <alternativeName>
        <fullName evidence="9">Heat shock 70 kDa protein</fullName>
    </alternativeName>
    <alternativeName>
        <fullName evidence="9">Heat shock protein 70</fullName>
    </alternativeName>
</protein>
<dbReference type="SUPFAM" id="SSF53067">
    <property type="entry name" value="Actin-like ATPase domain"/>
    <property type="match status" value="2"/>
</dbReference>
<dbReference type="AlphaFoldDB" id="A0A521D2V4"/>
<dbReference type="InterPro" id="IPR029048">
    <property type="entry name" value="HSP70_C_sf"/>
</dbReference>
<dbReference type="PROSITE" id="PS00329">
    <property type="entry name" value="HSP70_2"/>
    <property type="match status" value="1"/>
</dbReference>
<evidence type="ECO:0000256" key="7">
    <source>
        <dbReference type="ARBA" id="ARBA00023016"/>
    </source>
</evidence>
<dbReference type="PROSITE" id="PS01036">
    <property type="entry name" value="HSP70_3"/>
    <property type="match status" value="1"/>
</dbReference>